<sequence>MSPFDEYLHTIIMEGGVEAQRDGSATVEARHLLLAVAAQEGTAPQRVLAAAGLDHEGVQAALDREFDHSLSTVGVSRGSFGLSRPSTTLKRLPTMGATGKLALERGFASVPRKKDLRPAHVLLGILQAEAGTVPRALALAGVDRTDLLTRVQNTITNDDNE</sequence>
<name>A0A8J3TVH9_9ACTN</name>
<evidence type="ECO:0000259" key="1">
    <source>
        <dbReference type="Pfam" id="PF02861"/>
    </source>
</evidence>
<organism evidence="2 3">
    <name type="scientific">Planotetraspora mira</name>
    <dbReference type="NCBI Taxonomy" id="58121"/>
    <lineage>
        <taxon>Bacteria</taxon>
        <taxon>Bacillati</taxon>
        <taxon>Actinomycetota</taxon>
        <taxon>Actinomycetes</taxon>
        <taxon>Streptosporangiales</taxon>
        <taxon>Streptosporangiaceae</taxon>
        <taxon>Planotetraspora</taxon>
    </lineage>
</organism>
<keyword evidence="3" id="KW-1185">Reference proteome</keyword>
<dbReference type="RefSeq" id="WP_203956709.1">
    <property type="nucleotide sequence ID" value="NZ_BOOO01000036.1"/>
</dbReference>
<gene>
    <name evidence="2" type="ORF">Pmi06nite_62930</name>
</gene>
<dbReference type="Gene3D" id="1.10.1780.10">
    <property type="entry name" value="Clp, N-terminal domain"/>
    <property type="match status" value="1"/>
</dbReference>
<dbReference type="InterPro" id="IPR004176">
    <property type="entry name" value="Clp_R_N"/>
</dbReference>
<dbReference type="EMBL" id="BOOO01000036">
    <property type="protein sequence ID" value="GII32851.1"/>
    <property type="molecule type" value="Genomic_DNA"/>
</dbReference>
<dbReference type="SUPFAM" id="SSF81923">
    <property type="entry name" value="Double Clp-N motif"/>
    <property type="match status" value="1"/>
</dbReference>
<dbReference type="Proteomes" id="UP000650628">
    <property type="component" value="Unassembled WGS sequence"/>
</dbReference>
<reference evidence="2 3" key="1">
    <citation type="submission" date="2021-01" db="EMBL/GenBank/DDBJ databases">
        <title>Whole genome shotgun sequence of Planotetraspora mira NBRC 15435.</title>
        <authorList>
            <person name="Komaki H."/>
            <person name="Tamura T."/>
        </authorList>
    </citation>
    <scope>NUCLEOTIDE SEQUENCE [LARGE SCALE GENOMIC DNA]</scope>
    <source>
        <strain evidence="2 3">NBRC 15435</strain>
    </source>
</reference>
<dbReference type="AlphaFoldDB" id="A0A8J3TVH9"/>
<evidence type="ECO:0000313" key="3">
    <source>
        <dbReference type="Proteomes" id="UP000650628"/>
    </source>
</evidence>
<comment type="caution">
    <text evidence="2">The sequence shown here is derived from an EMBL/GenBank/DDBJ whole genome shotgun (WGS) entry which is preliminary data.</text>
</comment>
<protein>
    <recommendedName>
        <fullName evidence="1">Clp R domain-containing protein</fullName>
    </recommendedName>
</protein>
<dbReference type="Pfam" id="PF02861">
    <property type="entry name" value="Clp_N"/>
    <property type="match status" value="1"/>
</dbReference>
<dbReference type="InterPro" id="IPR036628">
    <property type="entry name" value="Clp_N_dom_sf"/>
</dbReference>
<accession>A0A8J3TVH9</accession>
<evidence type="ECO:0000313" key="2">
    <source>
        <dbReference type="EMBL" id="GII32851.1"/>
    </source>
</evidence>
<feature type="domain" description="Clp R" evidence="1">
    <location>
        <begin position="4"/>
        <end position="74"/>
    </location>
</feature>
<proteinExistence type="predicted"/>